<sequence length="185" mass="21182">MKRIVYLLLLGSLLSLAGCQTAPPKPPLRPVASVDLPRYMGDWYVIAHIPTFLEKGAYNAVESYRLRPDGSIVTTFTFNQDAPDGPLKTYQPKGFVRNTRNNAEWGMQFMWPLQADYVIAYLDPQYQQTIIAREQRDYVWIMSRTPRVSPAEYDALSERVRAMGYDMTLLRRVPQQTQPSHGSPP</sequence>
<feature type="signal peptide" evidence="2">
    <location>
        <begin position="1"/>
        <end position="17"/>
    </location>
</feature>
<feature type="domain" description="Lipocalin/cytosolic fatty-acid binding" evidence="3">
    <location>
        <begin position="34"/>
        <end position="175"/>
    </location>
</feature>
<dbReference type="InterPro" id="IPR002446">
    <property type="entry name" value="Lipocalin_bac"/>
</dbReference>
<dbReference type="EMBL" id="JBHSDU010000003">
    <property type="protein sequence ID" value="MFC4310889.1"/>
    <property type="molecule type" value="Genomic_DNA"/>
</dbReference>
<dbReference type="InterPro" id="IPR047202">
    <property type="entry name" value="Lipocalin_Blc-like_dom"/>
</dbReference>
<dbReference type="InterPro" id="IPR012674">
    <property type="entry name" value="Calycin"/>
</dbReference>
<keyword evidence="2" id="KW-0446">Lipid-binding</keyword>
<dbReference type="RefSeq" id="WP_380598767.1">
    <property type="nucleotide sequence ID" value="NZ_JBHSDU010000003.1"/>
</dbReference>
<dbReference type="SUPFAM" id="SSF50814">
    <property type="entry name" value="Lipocalins"/>
    <property type="match status" value="1"/>
</dbReference>
<comment type="similarity">
    <text evidence="1 2">Belongs to the calycin superfamily. Lipocalin family.</text>
</comment>
<evidence type="ECO:0000256" key="1">
    <source>
        <dbReference type="ARBA" id="ARBA00006889"/>
    </source>
</evidence>
<dbReference type="PRINTS" id="PR01171">
    <property type="entry name" value="BCTLIPOCALIN"/>
</dbReference>
<comment type="function">
    <text evidence="2">Involved in the storage or transport of lipids necessary for membrane maintenance under stressful conditions. Displays a binding preference for lysophospholipids.</text>
</comment>
<dbReference type="Pfam" id="PF08212">
    <property type="entry name" value="Lipocalin_2"/>
    <property type="match status" value="1"/>
</dbReference>
<evidence type="ECO:0000313" key="4">
    <source>
        <dbReference type="EMBL" id="MFC4310889.1"/>
    </source>
</evidence>
<evidence type="ECO:0000259" key="3">
    <source>
        <dbReference type="Pfam" id="PF08212"/>
    </source>
</evidence>
<comment type="subunit">
    <text evidence="2">Homodimer.</text>
</comment>
<keyword evidence="2" id="KW-0732">Signal</keyword>
<dbReference type="Proteomes" id="UP001595904">
    <property type="component" value="Unassembled WGS sequence"/>
</dbReference>
<dbReference type="CDD" id="cd19438">
    <property type="entry name" value="lipocalin_Blc-like"/>
    <property type="match status" value="1"/>
</dbReference>
<dbReference type="PIRSF" id="PIRSF036893">
    <property type="entry name" value="Lipocalin_ApoD"/>
    <property type="match status" value="1"/>
</dbReference>
<comment type="caution">
    <text evidence="4">The sequence shown here is derived from an EMBL/GenBank/DDBJ whole genome shotgun (WGS) entry which is preliminary data.</text>
</comment>
<comment type="subcellular location">
    <subcellularLocation>
        <location evidence="2">Cell outer membrane</location>
    </subcellularLocation>
</comment>
<dbReference type="PANTHER" id="PTHR10612">
    <property type="entry name" value="APOLIPOPROTEIN D"/>
    <property type="match status" value="1"/>
</dbReference>
<organism evidence="4 5">
    <name type="scientific">Steroidobacter flavus</name>
    <dbReference type="NCBI Taxonomy" id="1842136"/>
    <lineage>
        <taxon>Bacteria</taxon>
        <taxon>Pseudomonadati</taxon>
        <taxon>Pseudomonadota</taxon>
        <taxon>Gammaproteobacteria</taxon>
        <taxon>Steroidobacterales</taxon>
        <taxon>Steroidobacteraceae</taxon>
        <taxon>Steroidobacter</taxon>
    </lineage>
</organism>
<dbReference type="InterPro" id="IPR000566">
    <property type="entry name" value="Lipocln_cytosolic_FA-bd_dom"/>
</dbReference>
<protein>
    <recommendedName>
        <fullName evidence="2">Outer membrane lipoprotein Blc</fullName>
    </recommendedName>
</protein>
<feature type="chain" id="PRO_5045016228" description="Outer membrane lipoprotein Blc" evidence="2">
    <location>
        <begin position="18"/>
        <end position="185"/>
    </location>
</feature>
<accession>A0ABV8SWQ6</accession>
<dbReference type="Gene3D" id="2.40.128.20">
    <property type="match status" value="1"/>
</dbReference>
<keyword evidence="2" id="KW-0472">Membrane</keyword>
<keyword evidence="2" id="KW-0998">Cell outer membrane</keyword>
<evidence type="ECO:0000256" key="2">
    <source>
        <dbReference type="PIRNR" id="PIRNR036893"/>
    </source>
</evidence>
<proteinExistence type="inferred from homology"/>
<evidence type="ECO:0000313" key="5">
    <source>
        <dbReference type="Proteomes" id="UP001595904"/>
    </source>
</evidence>
<dbReference type="PANTHER" id="PTHR10612:SF34">
    <property type="entry name" value="APOLIPOPROTEIN D"/>
    <property type="match status" value="1"/>
</dbReference>
<keyword evidence="2" id="KW-0449">Lipoprotein</keyword>
<dbReference type="PROSITE" id="PS51257">
    <property type="entry name" value="PROKAR_LIPOPROTEIN"/>
    <property type="match status" value="1"/>
</dbReference>
<keyword evidence="5" id="KW-1185">Reference proteome</keyword>
<gene>
    <name evidence="4" type="ORF">ACFPN2_17470</name>
</gene>
<name>A0ABV8SWQ6_9GAMM</name>
<reference evidence="5" key="1">
    <citation type="journal article" date="2019" name="Int. J. Syst. Evol. Microbiol.">
        <title>The Global Catalogue of Microorganisms (GCM) 10K type strain sequencing project: providing services to taxonomists for standard genome sequencing and annotation.</title>
        <authorList>
            <consortium name="The Broad Institute Genomics Platform"/>
            <consortium name="The Broad Institute Genome Sequencing Center for Infectious Disease"/>
            <person name="Wu L."/>
            <person name="Ma J."/>
        </authorList>
    </citation>
    <scope>NUCLEOTIDE SEQUENCE [LARGE SCALE GENOMIC DNA]</scope>
    <source>
        <strain evidence="5">CGMCC 1.10759</strain>
    </source>
</reference>
<dbReference type="InterPro" id="IPR022271">
    <property type="entry name" value="Lipocalin_ApoD"/>
</dbReference>